<accession>A0AAW5P6V2</accession>
<evidence type="ECO:0000313" key="2">
    <source>
        <dbReference type="Proteomes" id="UP001155110"/>
    </source>
</evidence>
<protein>
    <recommendedName>
        <fullName evidence="3">Chaperone protein DnaJ</fullName>
    </recommendedName>
</protein>
<gene>
    <name evidence="1" type="ORF">GGP99_001627</name>
</gene>
<evidence type="ECO:0000313" key="1">
    <source>
        <dbReference type="EMBL" id="MCS4157663.1"/>
    </source>
</evidence>
<name>A0AAW5P6V2_9BACT</name>
<proteinExistence type="predicted"/>
<reference evidence="1" key="1">
    <citation type="submission" date="2022-08" db="EMBL/GenBank/DDBJ databases">
        <title>Genomic Encyclopedia of Type Strains, Phase V (KMG-V): Genome sequencing to study the core and pangenomes of soil and plant-associated prokaryotes.</title>
        <authorList>
            <person name="Whitman W."/>
        </authorList>
    </citation>
    <scope>NUCLEOTIDE SEQUENCE</scope>
    <source>
        <strain evidence="1">SP3002</strain>
    </source>
</reference>
<organism evidence="1 2">
    <name type="scientific">Salinibacter ruber</name>
    <dbReference type="NCBI Taxonomy" id="146919"/>
    <lineage>
        <taxon>Bacteria</taxon>
        <taxon>Pseudomonadati</taxon>
        <taxon>Rhodothermota</taxon>
        <taxon>Rhodothermia</taxon>
        <taxon>Rhodothermales</taxon>
        <taxon>Salinibacteraceae</taxon>
        <taxon>Salinibacter</taxon>
    </lineage>
</organism>
<comment type="caution">
    <text evidence="1">The sequence shown here is derived from an EMBL/GenBank/DDBJ whole genome shotgun (WGS) entry which is preliminary data.</text>
</comment>
<sequence>MPGLDLDAQVLDRRRIVLRWGAVTDAVVKRSARQSGGFEEIASLQNVSRYVDTPPKKGRRDETYYQVEAQGKTLGPVAPGPPVGHKTAHIRRQTERHLRRVGEKMHLFEEKEGERCPDCWDEVRRVRKRSDCDTCGGNGYIGGWSAPISFRACIGAGEPEPKETQGGEIETLQLKAWTGAYPEVDIGDHLVRDRDREVFRVVKRRPTKRKGHDLRQNLILKFVEQGSSARAVADKVS</sequence>
<dbReference type="RefSeq" id="WP_259258170.1">
    <property type="nucleotide sequence ID" value="NZ_JANTZM010000007.1"/>
</dbReference>
<evidence type="ECO:0008006" key="3">
    <source>
        <dbReference type="Google" id="ProtNLM"/>
    </source>
</evidence>
<dbReference type="EMBL" id="JANTZM010000007">
    <property type="protein sequence ID" value="MCS4157663.1"/>
    <property type="molecule type" value="Genomic_DNA"/>
</dbReference>
<dbReference type="AlphaFoldDB" id="A0AAW5P6V2"/>
<dbReference type="Proteomes" id="UP001155110">
    <property type="component" value="Unassembled WGS sequence"/>
</dbReference>